<gene>
    <name evidence="1" type="ORF">FOJ82_05680</name>
</gene>
<keyword evidence="2" id="KW-1185">Reference proteome</keyword>
<dbReference type="SUPFAM" id="SSF109604">
    <property type="entry name" value="HD-domain/PDEase-like"/>
    <property type="match status" value="1"/>
</dbReference>
<organism evidence="1 2">
    <name type="scientific">Tessaracoccus rhinocerotis</name>
    <dbReference type="NCBI Taxonomy" id="1689449"/>
    <lineage>
        <taxon>Bacteria</taxon>
        <taxon>Bacillati</taxon>
        <taxon>Actinomycetota</taxon>
        <taxon>Actinomycetes</taxon>
        <taxon>Propionibacteriales</taxon>
        <taxon>Propionibacteriaceae</taxon>
        <taxon>Tessaracoccus</taxon>
    </lineage>
</organism>
<dbReference type="RefSeq" id="WP_143937508.1">
    <property type="nucleotide sequence ID" value="NZ_VKKG01000002.1"/>
</dbReference>
<keyword evidence="1" id="KW-0378">Hydrolase</keyword>
<protein>
    <submittedName>
        <fullName evidence="1">Metal-dependent phosphohydrolase</fullName>
    </submittedName>
</protein>
<dbReference type="PIRSF" id="PIRSF035170">
    <property type="entry name" value="HD_phosphohydro"/>
    <property type="match status" value="1"/>
</dbReference>
<reference evidence="1 2" key="1">
    <citation type="submission" date="2019-07" db="EMBL/GenBank/DDBJ databases">
        <authorList>
            <person name="Zhou L.-Y."/>
        </authorList>
    </citation>
    <scope>NUCLEOTIDE SEQUENCE [LARGE SCALE GENOMIC DNA]</scope>
    <source>
        <strain evidence="1 2">YIM 101269</strain>
    </source>
</reference>
<comment type="caution">
    <text evidence="1">The sequence shown here is derived from an EMBL/GenBank/DDBJ whole genome shotgun (WGS) entry which is preliminary data.</text>
</comment>
<accession>A0A553K1N8</accession>
<dbReference type="EMBL" id="VKKG01000002">
    <property type="protein sequence ID" value="TRY18613.1"/>
    <property type="molecule type" value="Genomic_DNA"/>
</dbReference>
<dbReference type="OrthoDB" id="9808993at2"/>
<evidence type="ECO:0000313" key="1">
    <source>
        <dbReference type="EMBL" id="TRY18613.1"/>
    </source>
</evidence>
<dbReference type="Proteomes" id="UP000317638">
    <property type="component" value="Unassembled WGS sequence"/>
</dbReference>
<dbReference type="PANTHER" id="PTHR21174:SF0">
    <property type="entry name" value="HD PHOSPHOHYDROLASE FAMILY PROTEIN-RELATED"/>
    <property type="match status" value="1"/>
</dbReference>
<sequence length="187" mass="20971">MSELLPGAVVDELLERWTEPHRHYHSTSHLRAGLEALDLLGGGPTERVAFWFHDAVHSNTTPADETASAELAGSLLAGHLPAAEIAEVRRLIMLTTHHQPDVTDLPGSRLCDADLSGMGSSWEDYLVNIAGIRAELPVIDDEQWRHGRSRFLEGFLAPEWLFHTARGRELWEARARANMERELDLLR</sequence>
<proteinExistence type="predicted"/>
<dbReference type="PANTHER" id="PTHR21174">
    <property type="match status" value="1"/>
</dbReference>
<name>A0A553K1N8_9ACTN</name>
<dbReference type="GO" id="GO:0016787">
    <property type="term" value="F:hydrolase activity"/>
    <property type="evidence" value="ECO:0007669"/>
    <property type="project" value="UniProtKB-KW"/>
</dbReference>
<dbReference type="InterPro" id="IPR009218">
    <property type="entry name" value="HD_phosphohydro"/>
</dbReference>
<evidence type="ECO:0000313" key="2">
    <source>
        <dbReference type="Proteomes" id="UP000317638"/>
    </source>
</evidence>
<dbReference type="AlphaFoldDB" id="A0A553K1N8"/>